<proteinExistence type="predicted"/>
<sequence>MTRIDKSLLNEAFQILIEHVSDGSQSVDIDGDYFWSVPPSVQEDMNSDPELTVGQYSECLEHLESVVEDPENAVGYALVWLADVLRAVGAREAG</sequence>
<dbReference type="AlphaFoldDB" id="A0A1H4SLG5"/>
<name>A0A1H4SLG5_9MICC</name>
<evidence type="ECO:0000313" key="1">
    <source>
        <dbReference type="EMBL" id="SEC45045.1"/>
    </source>
</evidence>
<evidence type="ECO:0000313" key="2">
    <source>
        <dbReference type="Proteomes" id="UP000182652"/>
    </source>
</evidence>
<dbReference type="EMBL" id="FNSN01000003">
    <property type="protein sequence ID" value="SEC45045.1"/>
    <property type="molecule type" value="Genomic_DNA"/>
</dbReference>
<reference evidence="1 2" key="1">
    <citation type="submission" date="2016-10" db="EMBL/GenBank/DDBJ databases">
        <authorList>
            <person name="de Groot N.N."/>
        </authorList>
    </citation>
    <scope>NUCLEOTIDE SEQUENCE [LARGE SCALE GENOMIC DNA]</scope>
    <source>
        <strain evidence="1 2">DSM 10495</strain>
    </source>
</reference>
<keyword evidence="2" id="KW-1185">Reference proteome</keyword>
<protein>
    <submittedName>
        <fullName evidence="1">Uncharacterized protein</fullName>
    </submittedName>
</protein>
<organism evidence="1 2">
    <name type="scientific">Arthrobacter woluwensis</name>
    <dbReference type="NCBI Taxonomy" id="156980"/>
    <lineage>
        <taxon>Bacteria</taxon>
        <taxon>Bacillati</taxon>
        <taxon>Actinomycetota</taxon>
        <taxon>Actinomycetes</taxon>
        <taxon>Micrococcales</taxon>
        <taxon>Micrococcaceae</taxon>
        <taxon>Arthrobacter</taxon>
    </lineage>
</organism>
<dbReference type="Proteomes" id="UP000182652">
    <property type="component" value="Unassembled WGS sequence"/>
</dbReference>
<accession>A0A1H4SLG5</accession>
<gene>
    <name evidence="1" type="ORF">SAMN04489745_2901</name>
</gene>